<name>X1LTC1_9ZZZZ</name>
<dbReference type="PROSITE" id="PS00198">
    <property type="entry name" value="4FE4S_FER_1"/>
    <property type="match status" value="1"/>
</dbReference>
<reference evidence="2" key="1">
    <citation type="journal article" date="2014" name="Front. Microbiol.">
        <title>High frequency of phylogenetically diverse reductive dehalogenase-homologous genes in deep subseafloor sedimentary metagenomes.</title>
        <authorList>
            <person name="Kawai M."/>
            <person name="Futagami T."/>
            <person name="Toyoda A."/>
            <person name="Takaki Y."/>
            <person name="Nishi S."/>
            <person name="Hori S."/>
            <person name="Arai W."/>
            <person name="Tsubouchi T."/>
            <person name="Morono Y."/>
            <person name="Uchiyama I."/>
            <person name="Ito T."/>
            <person name="Fujiyama A."/>
            <person name="Inagaki F."/>
            <person name="Takami H."/>
        </authorList>
    </citation>
    <scope>NUCLEOTIDE SEQUENCE</scope>
    <source>
        <strain evidence="2">Expedition CK06-06</strain>
    </source>
</reference>
<dbReference type="InterPro" id="IPR017900">
    <property type="entry name" value="4Fe4S_Fe_S_CS"/>
</dbReference>
<evidence type="ECO:0000259" key="1">
    <source>
        <dbReference type="PROSITE" id="PS51379"/>
    </source>
</evidence>
<feature type="domain" description="4Fe-4S ferredoxin-type" evidence="1">
    <location>
        <begin position="49"/>
        <end position="79"/>
    </location>
</feature>
<sequence>MLPTVAVDDQKCADPLSCRKCLLICPTHVLGLGTDVAVQKFRETDLEHFVVRGVRLDKCTGCLDCVEVCPQNAIQVSFSGGGAR</sequence>
<dbReference type="EMBL" id="BARV01008852">
    <property type="protein sequence ID" value="GAI09041.1"/>
    <property type="molecule type" value="Genomic_DNA"/>
</dbReference>
<comment type="caution">
    <text evidence="2">The sequence shown here is derived from an EMBL/GenBank/DDBJ whole genome shotgun (WGS) entry which is preliminary data.</text>
</comment>
<evidence type="ECO:0000313" key="2">
    <source>
        <dbReference type="EMBL" id="GAI09041.1"/>
    </source>
</evidence>
<protein>
    <recommendedName>
        <fullName evidence="1">4Fe-4S ferredoxin-type domain-containing protein</fullName>
    </recommendedName>
</protein>
<accession>X1LTC1</accession>
<dbReference type="Gene3D" id="3.30.70.20">
    <property type="match status" value="1"/>
</dbReference>
<proteinExistence type="predicted"/>
<organism evidence="2">
    <name type="scientific">marine sediment metagenome</name>
    <dbReference type="NCBI Taxonomy" id="412755"/>
    <lineage>
        <taxon>unclassified sequences</taxon>
        <taxon>metagenomes</taxon>
        <taxon>ecological metagenomes</taxon>
    </lineage>
</organism>
<dbReference type="Pfam" id="PF00037">
    <property type="entry name" value="Fer4"/>
    <property type="match status" value="1"/>
</dbReference>
<feature type="domain" description="4Fe-4S ferredoxin-type" evidence="1">
    <location>
        <begin position="3"/>
        <end position="35"/>
    </location>
</feature>
<gene>
    <name evidence="2" type="ORF">S06H3_17663</name>
</gene>
<dbReference type="PROSITE" id="PS51379">
    <property type="entry name" value="4FE4S_FER_2"/>
    <property type="match status" value="2"/>
</dbReference>
<dbReference type="AlphaFoldDB" id="X1LTC1"/>
<dbReference type="SUPFAM" id="SSF54862">
    <property type="entry name" value="4Fe-4S ferredoxins"/>
    <property type="match status" value="1"/>
</dbReference>
<dbReference type="InterPro" id="IPR017896">
    <property type="entry name" value="4Fe4S_Fe-S-bd"/>
</dbReference>